<dbReference type="InterPro" id="IPR019404">
    <property type="entry name" value="Mediator_Med11"/>
</dbReference>
<keyword evidence="4" id="KW-0804">Transcription</keyword>
<evidence type="ECO:0000313" key="7">
    <source>
        <dbReference type="Proteomes" id="UP000325008"/>
    </source>
</evidence>
<proteinExistence type="inferred from homology"/>
<evidence type="ECO:0000313" key="6">
    <source>
        <dbReference type="EMBL" id="SPO48995.1"/>
    </source>
</evidence>
<evidence type="ECO:0000256" key="4">
    <source>
        <dbReference type="RuleBase" id="RU364147"/>
    </source>
</evidence>
<comment type="subcellular location">
    <subcellularLocation>
        <location evidence="1 4">Nucleus</location>
    </subcellularLocation>
</comment>
<dbReference type="GO" id="GO:0003712">
    <property type="term" value="F:transcription coregulator activity"/>
    <property type="evidence" value="ECO:0007669"/>
    <property type="project" value="InterPro"/>
</dbReference>
<sequence>MSSSAAVASAHDPALDLLPSELQDTIMEKKFAQIREQRREAHHVLREAKQRTRNQQTDQQILMLMQTDERLASLLSQAADSMRALLPVKPPSPDTVRLAPSDSTSDAPASSSSTSEPTHGARAFESKAQQWFSILNEVQYSLRSAVRYLRDSNLAPLTPPAGAEARLSGNAGSAARAHNLSLLDAFVDLAGIDGPTFKLPPAAPASTSSGSASPLSEPVLSVHALRERDRNWKALSSSLQHMHDQSKLAAAQSPAHTAARASPSVELSLLDSIRNGCSSDRILIDALVNTNSMA</sequence>
<reference evidence="6" key="1">
    <citation type="submission" date="2018-03" db="EMBL/GenBank/DDBJ databases">
        <authorList>
            <person name="Guldener U."/>
        </authorList>
    </citation>
    <scope>NUCLEOTIDE SEQUENCE [LARGE SCALE GENOMIC DNA]</scope>
    <source>
        <strain evidence="6">ATCC34888</strain>
    </source>
</reference>
<dbReference type="GO" id="GO:0006357">
    <property type="term" value="P:regulation of transcription by RNA polymerase II"/>
    <property type="evidence" value="ECO:0007669"/>
    <property type="project" value="InterPro"/>
</dbReference>
<gene>
    <name evidence="4" type="primary">MED11</name>
    <name evidence="6" type="ORF">PSANT_06686</name>
</gene>
<keyword evidence="4" id="KW-0010">Activator</keyword>
<evidence type="ECO:0000256" key="1">
    <source>
        <dbReference type="ARBA" id="ARBA00004123"/>
    </source>
</evidence>
<dbReference type="AlphaFoldDB" id="A0A5C3FYR2"/>
<accession>A0A5C3FYR2</accession>
<dbReference type="OrthoDB" id="3358442at2759"/>
<dbReference type="GO" id="GO:0016592">
    <property type="term" value="C:mediator complex"/>
    <property type="evidence" value="ECO:0007669"/>
    <property type="project" value="InterPro"/>
</dbReference>
<dbReference type="EMBL" id="OOIQ01000022">
    <property type="protein sequence ID" value="SPO48995.1"/>
    <property type="molecule type" value="Genomic_DNA"/>
</dbReference>
<keyword evidence="7" id="KW-1185">Reference proteome</keyword>
<keyword evidence="4" id="KW-0805">Transcription regulation</keyword>
<comment type="similarity">
    <text evidence="2 4">Belongs to the Mediator complex subunit 11 family.</text>
</comment>
<feature type="compositionally biased region" description="Low complexity" evidence="5">
    <location>
        <begin position="100"/>
        <end position="115"/>
    </location>
</feature>
<comment type="subunit">
    <text evidence="4">Component of the Mediator complex.</text>
</comment>
<feature type="region of interest" description="Disordered" evidence="5">
    <location>
        <begin position="85"/>
        <end position="122"/>
    </location>
</feature>
<protein>
    <recommendedName>
        <fullName evidence="4">Mediator of RNA polymerase II transcription subunit 11</fullName>
    </recommendedName>
    <alternativeName>
        <fullName evidence="4">Mediator complex subunit 11</fullName>
    </alternativeName>
</protein>
<dbReference type="Pfam" id="PF10280">
    <property type="entry name" value="Med11"/>
    <property type="match status" value="1"/>
</dbReference>
<evidence type="ECO:0000256" key="5">
    <source>
        <dbReference type="SAM" id="MobiDB-lite"/>
    </source>
</evidence>
<organism evidence="6 7">
    <name type="scientific">Pseudozyma antarctica</name>
    <name type="common">Yeast</name>
    <name type="synonym">Candida antarctica</name>
    <dbReference type="NCBI Taxonomy" id="84753"/>
    <lineage>
        <taxon>Eukaryota</taxon>
        <taxon>Fungi</taxon>
        <taxon>Dikarya</taxon>
        <taxon>Basidiomycota</taxon>
        <taxon>Ustilaginomycotina</taxon>
        <taxon>Ustilaginomycetes</taxon>
        <taxon>Ustilaginales</taxon>
        <taxon>Ustilaginaceae</taxon>
        <taxon>Moesziomyces</taxon>
    </lineage>
</organism>
<keyword evidence="3 4" id="KW-0539">Nucleus</keyword>
<comment type="function">
    <text evidence="4">Component of the Mediator complex, a coactivator involved in the regulated transcription of nearly all RNA polymerase II-dependent genes. Mediator functions as a bridge to convey information from gene-specific regulatory proteins to the basal RNA polymerase II transcription machinery. Mediator is recruited to promoters by direct interactions with regulatory proteins and serves as a scaffold for the assembly of a functional pre-initiation complex with RNA polymerase II and the general transcription factors.</text>
</comment>
<evidence type="ECO:0000256" key="3">
    <source>
        <dbReference type="ARBA" id="ARBA00023242"/>
    </source>
</evidence>
<comment type="caution">
    <text evidence="6">The sequence shown here is derived from an EMBL/GenBank/DDBJ whole genome shotgun (WGS) entry which is preliminary data.</text>
</comment>
<evidence type="ECO:0000256" key="2">
    <source>
        <dbReference type="ARBA" id="ARBA00008186"/>
    </source>
</evidence>
<name>A0A5C3FYR2_PSEA2</name>
<dbReference type="Proteomes" id="UP000325008">
    <property type="component" value="Unassembled WGS sequence"/>
</dbReference>